<accession>A0A2I7N6Q2</accession>
<evidence type="ECO:0000313" key="3">
    <source>
        <dbReference type="EMBL" id="AUR52143.1"/>
    </source>
</evidence>
<dbReference type="Proteomes" id="UP000236655">
    <property type="component" value="Chromosome"/>
</dbReference>
<evidence type="ECO:0000259" key="2">
    <source>
        <dbReference type="PROSITE" id="PS51096"/>
    </source>
</evidence>
<dbReference type="PANTHER" id="PTHR33799:SF1">
    <property type="entry name" value="PTS SYSTEM MANNOSE-SPECIFIC EIIAB COMPONENT-RELATED"/>
    <property type="match status" value="1"/>
</dbReference>
<dbReference type="SUPFAM" id="SSF53062">
    <property type="entry name" value="PTS system fructose IIA component-like"/>
    <property type="match status" value="1"/>
</dbReference>
<dbReference type="EMBL" id="CP024847">
    <property type="protein sequence ID" value="AUR52143.1"/>
    <property type="molecule type" value="Genomic_DNA"/>
</dbReference>
<dbReference type="RefSeq" id="WP_102951439.1">
    <property type="nucleotide sequence ID" value="NZ_CP024847.1"/>
</dbReference>
<dbReference type="AlphaFoldDB" id="A0A2I7N6Q2"/>
<dbReference type="InterPro" id="IPR051471">
    <property type="entry name" value="Bacterial_PTS_sugar_comp"/>
</dbReference>
<dbReference type="OrthoDB" id="8795346at2"/>
<evidence type="ECO:0000256" key="1">
    <source>
        <dbReference type="ARBA" id="ARBA00022679"/>
    </source>
</evidence>
<dbReference type="KEGG" id="nba:CUN60_07455"/>
<dbReference type="PROSITE" id="PS51096">
    <property type="entry name" value="PTS_EIIA_TYPE_4"/>
    <property type="match status" value="1"/>
</dbReference>
<proteinExistence type="predicted"/>
<reference evidence="4" key="1">
    <citation type="submission" date="2017-11" db="EMBL/GenBank/DDBJ databases">
        <authorList>
            <person name="Chan K.G."/>
            <person name="Lee L.S."/>
        </authorList>
    </citation>
    <scope>NUCLEOTIDE SEQUENCE [LARGE SCALE GENOMIC DNA]</scope>
    <source>
        <strain evidence="4">DSM 100970</strain>
    </source>
</reference>
<keyword evidence="4" id="KW-1185">Reference proteome</keyword>
<feature type="domain" description="PTS EIIA type-4" evidence="2">
    <location>
        <begin position="1"/>
        <end position="124"/>
    </location>
</feature>
<evidence type="ECO:0000313" key="4">
    <source>
        <dbReference type="Proteomes" id="UP000236655"/>
    </source>
</evidence>
<organism evidence="3 4">
    <name type="scientific">Aquella oligotrophica</name>
    <dbReference type="NCBI Taxonomy" id="2067065"/>
    <lineage>
        <taxon>Bacteria</taxon>
        <taxon>Pseudomonadati</taxon>
        <taxon>Pseudomonadota</taxon>
        <taxon>Betaproteobacteria</taxon>
        <taxon>Neisseriales</taxon>
        <taxon>Neisseriaceae</taxon>
        <taxon>Aquella</taxon>
    </lineage>
</organism>
<dbReference type="InterPro" id="IPR036662">
    <property type="entry name" value="PTS_EIIA_man-typ_sf"/>
</dbReference>
<dbReference type="Pfam" id="PF03610">
    <property type="entry name" value="EIIA-man"/>
    <property type="match status" value="1"/>
</dbReference>
<dbReference type="InterPro" id="IPR004701">
    <property type="entry name" value="PTS_EIIA_man-typ"/>
</dbReference>
<name>A0A2I7N6Q2_9NEIS</name>
<protein>
    <submittedName>
        <fullName evidence="3">PTS fructose transporter subunit IIA</fullName>
    </submittedName>
</protein>
<sequence length="131" mass="14071">MINILIISHAEIANSFAYCIEHIINKRVENLVVLPVKKAESTESILARAQEIVKMQLSNAEGVLILTDVFGATPSNIASKLIKSGKVELITGLNLPMLIRAISYSKGTLADCVSKSIDGGVNGIVHISESR</sequence>
<dbReference type="PANTHER" id="PTHR33799">
    <property type="entry name" value="PTS PERMEASE-RELATED-RELATED"/>
    <property type="match status" value="1"/>
</dbReference>
<dbReference type="GO" id="GO:0009401">
    <property type="term" value="P:phosphoenolpyruvate-dependent sugar phosphotransferase system"/>
    <property type="evidence" value="ECO:0007669"/>
    <property type="project" value="InterPro"/>
</dbReference>
<dbReference type="GO" id="GO:0016740">
    <property type="term" value="F:transferase activity"/>
    <property type="evidence" value="ECO:0007669"/>
    <property type="project" value="UniProtKB-KW"/>
</dbReference>
<keyword evidence="1" id="KW-0808">Transferase</keyword>
<gene>
    <name evidence="3" type="ORF">CUN60_07455</name>
</gene>
<dbReference type="Gene3D" id="3.40.50.510">
    <property type="entry name" value="Phosphotransferase system, mannose-type IIA component"/>
    <property type="match status" value="1"/>
</dbReference>
<dbReference type="GO" id="GO:0016020">
    <property type="term" value="C:membrane"/>
    <property type="evidence" value="ECO:0007669"/>
    <property type="project" value="InterPro"/>
</dbReference>